<dbReference type="SMART" id="SM00926">
    <property type="entry name" value="Molybdop_Fe4S4"/>
    <property type="match status" value="1"/>
</dbReference>
<evidence type="ECO:0000313" key="13">
    <source>
        <dbReference type="Proteomes" id="UP000030428"/>
    </source>
</evidence>
<keyword evidence="10" id="KW-0411">Iron-sulfur</keyword>
<keyword evidence="7" id="KW-0479">Metal-binding</keyword>
<protein>
    <submittedName>
        <fullName evidence="12">Nitrate reductase</fullName>
    </submittedName>
</protein>
<dbReference type="Pfam" id="PF01568">
    <property type="entry name" value="Molydop_binding"/>
    <property type="match status" value="1"/>
</dbReference>
<dbReference type="InterPro" id="IPR006656">
    <property type="entry name" value="Mopterin_OxRdtase"/>
</dbReference>
<dbReference type="SUPFAM" id="SSF53706">
    <property type="entry name" value="Formate dehydrogenase/DMSO reductase, domains 1-3"/>
    <property type="match status" value="1"/>
</dbReference>
<evidence type="ECO:0000256" key="2">
    <source>
        <dbReference type="ARBA" id="ARBA00001966"/>
    </source>
</evidence>
<dbReference type="CDD" id="cd02776">
    <property type="entry name" value="MopB_CT_Nitrate-R-NarG-like"/>
    <property type="match status" value="1"/>
</dbReference>
<keyword evidence="13" id="KW-1185">Reference proteome</keyword>
<dbReference type="SUPFAM" id="SSF50692">
    <property type="entry name" value="ADC-like"/>
    <property type="match status" value="1"/>
</dbReference>
<evidence type="ECO:0000256" key="8">
    <source>
        <dbReference type="ARBA" id="ARBA00023002"/>
    </source>
</evidence>
<evidence type="ECO:0000259" key="11">
    <source>
        <dbReference type="PROSITE" id="PS51669"/>
    </source>
</evidence>
<feature type="domain" description="4Fe-4S Mo/W bis-MGD-type" evidence="11">
    <location>
        <begin position="26"/>
        <end position="90"/>
    </location>
</feature>
<dbReference type="GO" id="GO:0046872">
    <property type="term" value="F:metal ion binding"/>
    <property type="evidence" value="ECO:0007669"/>
    <property type="project" value="UniProtKB-KW"/>
</dbReference>
<comment type="caution">
    <text evidence="12">The sequence shown here is derived from an EMBL/GenBank/DDBJ whole genome shotgun (WGS) entry which is preliminary data.</text>
</comment>
<dbReference type="GO" id="GO:0009325">
    <property type="term" value="C:nitrate reductase complex"/>
    <property type="evidence" value="ECO:0007669"/>
    <property type="project" value="InterPro"/>
</dbReference>
<dbReference type="EMBL" id="JSZA02000024">
    <property type="protein sequence ID" value="TGO03334.1"/>
    <property type="molecule type" value="Genomic_DNA"/>
</dbReference>
<dbReference type="Proteomes" id="UP000030428">
    <property type="component" value="Unassembled WGS sequence"/>
</dbReference>
<keyword evidence="8" id="KW-0560">Oxidoreductase</keyword>
<evidence type="ECO:0000256" key="1">
    <source>
        <dbReference type="ARBA" id="ARBA00001942"/>
    </source>
</evidence>
<accession>A0A4E0RTE2</accession>
<dbReference type="GO" id="GO:0043546">
    <property type="term" value="F:molybdopterin cofactor binding"/>
    <property type="evidence" value="ECO:0007669"/>
    <property type="project" value="InterPro"/>
</dbReference>
<dbReference type="PANTHER" id="PTHR43105">
    <property type="entry name" value="RESPIRATORY NITRATE REDUCTASE"/>
    <property type="match status" value="1"/>
</dbReference>
<dbReference type="InterPro" id="IPR050123">
    <property type="entry name" value="Prok_molybdopt-oxidoreductase"/>
</dbReference>
<keyword evidence="9" id="KW-0408">Iron</keyword>
<reference evidence="12 13" key="1">
    <citation type="journal article" date="2016" name="Front. Microbiol.">
        <title>Single-Cell (Meta-)Genomics of a Dimorphic Candidatus Thiomargarita nelsonii Reveals Genomic Plasticity.</title>
        <authorList>
            <person name="Flood B.E."/>
            <person name="Fliss P."/>
            <person name="Jones D.S."/>
            <person name="Dick G.J."/>
            <person name="Jain S."/>
            <person name="Kaster A.K."/>
            <person name="Winkel M."/>
            <person name="Mussmann M."/>
            <person name="Bailey J."/>
        </authorList>
    </citation>
    <scope>NUCLEOTIDE SEQUENCE [LARGE SCALE GENOMIC DNA]</scope>
    <source>
        <strain evidence="12">Hydrate Ridge</strain>
    </source>
</reference>
<dbReference type="InterPro" id="IPR006468">
    <property type="entry name" value="NarG"/>
</dbReference>
<keyword evidence="5" id="KW-0004">4Fe-4S</keyword>
<dbReference type="InterPro" id="IPR006657">
    <property type="entry name" value="MoPterin_dinucl-bd_dom"/>
</dbReference>
<dbReference type="GO" id="GO:0045333">
    <property type="term" value="P:cellular respiration"/>
    <property type="evidence" value="ECO:0007669"/>
    <property type="project" value="UniProtKB-ARBA"/>
</dbReference>
<dbReference type="GO" id="GO:0016020">
    <property type="term" value="C:membrane"/>
    <property type="evidence" value="ECO:0007669"/>
    <property type="project" value="TreeGrafter"/>
</dbReference>
<organism evidence="12 13">
    <name type="scientific">Candidatus Thiomargarita nelsonii</name>
    <dbReference type="NCBI Taxonomy" id="1003181"/>
    <lineage>
        <taxon>Bacteria</taxon>
        <taxon>Pseudomonadati</taxon>
        <taxon>Pseudomonadota</taxon>
        <taxon>Gammaproteobacteria</taxon>
        <taxon>Thiotrichales</taxon>
        <taxon>Thiotrichaceae</taxon>
        <taxon>Thiomargarita</taxon>
    </lineage>
</organism>
<dbReference type="GO" id="GO:0008940">
    <property type="term" value="F:nitrate reductase activity"/>
    <property type="evidence" value="ECO:0007669"/>
    <property type="project" value="InterPro"/>
</dbReference>
<dbReference type="GO" id="GO:0042126">
    <property type="term" value="P:nitrate metabolic process"/>
    <property type="evidence" value="ECO:0007669"/>
    <property type="project" value="InterPro"/>
</dbReference>
<dbReference type="GO" id="GO:0030313">
    <property type="term" value="C:cell envelope"/>
    <property type="evidence" value="ECO:0007669"/>
    <property type="project" value="UniProtKB-SubCell"/>
</dbReference>
<keyword evidence="6" id="KW-0500">Molybdenum</keyword>
<evidence type="ECO:0000256" key="7">
    <source>
        <dbReference type="ARBA" id="ARBA00022723"/>
    </source>
</evidence>
<evidence type="ECO:0000256" key="6">
    <source>
        <dbReference type="ARBA" id="ARBA00022505"/>
    </source>
</evidence>
<comment type="cofactor">
    <cofactor evidence="2">
        <name>[4Fe-4S] cluster</name>
        <dbReference type="ChEBI" id="CHEBI:49883"/>
    </cofactor>
</comment>
<evidence type="ECO:0000256" key="4">
    <source>
        <dbReference type="ARBA" id="ARBA00010312"/>
    </source>
</evidence>
<comment type="cofactor">
    <cofactor evidence="1">
        <name>Mo-bis(molybdopterin guanine dinucleotide)</name>
        <dbReference type="ChEBI" id="CHEBI:60539"/>
    </cofactor>
</comment>
<dbReference type="InterPro" id="IPR037943">
    <property type="entry name" value="MopB_CT_Nitrate-R-NarG-like"/>
</dbReference>
<dbReference type="GO" id="GO:0051539">
    <property type="term" value="F:4 iron, 4 sulfur cluster binding"/>
    <property type="evidence" value="ECO:0007669"/>
    <property type="project" value="UniProtKB-KW"/>
</dbReference>
<evidence type="ECO:0000313" key="12">
    <source>
        <dbReference type="EMBL" id="TGO03334.1"/>
    </source>
</evidence>
<dbReference type="InterPro" id="IPR009010">
    <property type="entry name" value="Asp_de-COase-like_dom_sf"/>
</dbReference>
<dbReference type="Pfam" id="PF00384">
    <property type="entry name" value="Molybdopterin"/>
    <property type="match status" value="1"/>
</dbReference>
<dbReference type="AlphaFoldDB" id="A0A4E0RTE2"/>
<evidence type="ECO:0000256" key="9">
    <source>
        <dbReference type="ARBA" id="ARBA00023004"/>
    </source>
</evidence>
<dbReference type="Gene3D" id="3.40.50.12440">
    <property type="match status" value="1"/>
</dbReference>
<proteinExistence type="inferred from homology"/>
<evidence type="ECO:0000256" key="10">
    <source>
        <dbReference type="ARBA" id="ARBA00023014"/>
    </source>
</evidence>
<dbReference type="InterPro" id="IPR006963">
    <property type="entry name" value="Mopterin_OxRdtase_4Fe-4S_dom"/>
</dbReference>
<evidence type="ECO:0000256" key="5">
    <source>
        <dbReference type="ARBA" id="ARBA00022485"/>
    </source>
</evidence>
<dbReference type="PANTHER" id="PTHR43105:SF2">
    <property type="entry name" value="RESPIRATORY NITRATE REDUCTASE 2 ALPHA CHAIN"/>
    <property type="match status" value="1"/>
</dbReference>
<dbReference type="PROSITE" id="PS51669">
    <property type="entry name" value="4FE4S_MOW_BIS_MGD"/>
    <property type="match status" value="1"/>
</dbReference>
<evidence type="ECO:0000256" key="3">
    <source>
        <dbReference type="ARBA" id="ARBA00004196"/>
    </source>
</evidence>
<dbReference type="CDD" id="cd02750">
    <property type="entry name" value="MopB_Nitrate-R-NarG-like"/>
    <property type="match status" value="1"/>
</dbReference>
<comment type="similarity">
    <text evidence="4">Belongs to the prokaryotic molybdopterin-containing oxidoreductase family.</text>
</comment>
<gene>
    <name evidence="12" type="primary">narZ</name>
    <name evidence="12" type="ORF">PN36_08320</name>
</gene>
<sequence>MGWIQDIVKPKTRQWEQFYRSRWQYDKVVRSTHGVNCTGGCSWRVYVKSGVITWEMQNVDYPKLESSLPPYEPRGCQRGISASWYVYSPIRVRYPYIRGVLMDLWDDAREKHSDPVDAWASIVNDPESRTKYQQARGKGGFQRTNWRKVLELISAANVHTIKQYGPDRIVGFSPIPAMSQLSFAAGSRFLGLMGGSLLSFYDWYSDLPPASPEVWGEQTDSQESADWYNSKFIVSMGSNLNMTRTPDVHFIAEARHNGSKFVVFAPDFSQVSKYSDWWIPVHAGQDGAFWMSVNHVILTEYFVKKQTESFNAYLKQFTDSPFLVVLNQGEDGYKAGRLLRANTIEPYKDEENGEWKFLMFDETTGAPKMPKGTVGHRWQTKQGQWNLELKDGLDDSPIAPLLSFIENSDEVLQVEFEDFANDNAMNKRGVPVKYIETAEGKVAVTTTFDLMMGHFGVNRDLGGEYANSYDEAELTYTPAWQEKFTGISKKVVINFARQFADTAEKTDGKCTVIIGAGINHWYHNNLIYRGPITALMLCGCVGKNGGGLAHYVGQEKLAPIAPWKAVSSAADWGASARMQNAPSWHYIHSDQWRYEGPFSKYSGVKGDNEWTEGHAADINARAVRMGWLPFYPQFERNSIEIVKDAEQAGAKTDGEVVQYVVDQLKERKLRFAIEDPDHPNNWPRVWFIWRGNAIMASGKGHEYFLHHYLGTHSNKISEDEVSKDMLKEVVWRDAPKGKMDLVIDINFRMDTSALYSDIVLPTAHWYEKNDINTTDMHSFIHPLSEAVAPNWEARTDWEIYKSLAKKVSQFAEKHFPEPVKDFVCTPLEHDYPDEIAQSSIKDWARGECEAIPGKTMPKMKIVTRDYKNLYNRFISFGPDARKNGLGAHGVHWDIDEMYDKTLKTHPTTQWDGKTYPSLEDVVHAINIVLRFAPEANGESAYRAFAEHEKKVGLPLKDLGEGNRNATVTYEDLQRQPRRILTSPCWSGIINEGRAYSPFCMSIERNVPWRTLTGRQHFYLDHEGYLAFGEHLPTYKPKMDPMLYGDFVKTQKEDKSIMLNYLTPHGKWHIHSTYYDNHRMLTLSRGIEPFWLSPNDADQIGVVDNDWVEVYNDHGVVVTRAVVSARIPDGVCIWYHAPERTISIPKSPLRGGKRAGGHNSLTRTRLKPVLMMGGYGQFTFHLNYWGPTGVNRDAHVMVRKLKGEPEF</sequence>
<name>A0A4E0RTE2_9GAMM</name>
<comment type="subcellular location">
    <subcellularLocation>
        <location evidence="3">Cell envelope</location>
    </subcellularLocation>
</comment>
<dbReference type="NCBIfam" id="TIGR01580">
    <property type="entry name" value="narG"/>
    <property type="match status" value="1"/>
</dbReference>